<evidence type="ECO:0000313" key="3">
    <source>
        <dbReference type="WBParaSite" id="TMUE_0000001884.1"/>
    </source>
</evidence>
<evidence type="ECO:0000313" key="4">
    <source>
        <dbReference type="WBParaSite" id="TMUE_2000008866.1"/>
    </source>
</evidence>
<evidence type="ECO:0000313" key="2">
    <source>
        <dbReference type="Proteomes" id="UP000046395"/>
    </source>
</evidence>
<organism evidence="2 4">
    <name type="scientific">Trichuris muris</name>
    <name type="common">Mouse whipworm</name>
    <dbReference type="NCBI Taxonomy" id="70415"/>
    <lineage>
        <taxon>Eukaryota</taxon>
        <taxon>Metazoa</taxon>
        <taxon>Ecdysozoa</taxon>
        <taxon>Nematoda</taxon>
        <taxon>Enoplea</taxon>
        <taxon>Dorylaimia</taxon>
        <taxon>Trichinellida</taxon>
        <taxon>Trichuridae</taxon>
        <taxon>Trichuris</taxon>
    </lineage>
</organism>
<name>A0A5S6QND4_TRIMR</name>
<accession>A0A5S6QND4</accession>
<keyword evidence="2" id="KW-1185">Reference proteome</keyword>
<evidence type="ECO:0000256" key="1">
    <source>
        <dbReference type="SAM" id="MobiDB-lite"/>
    </source>
</evidence>
<protein>
    <submittedName>
        <fullName evidence="3 4">Uncharacterized protein</fullName>
    </submittedName>
</protein>
<sequence length="81" mass="8878">MLSLSNSPASTPNLHSLVPAMHAGHVHHQKKLLRDSATSVKPSTPKARVSEWLTSCRFIRWQARGCSKLGSTSVDLSSIRE</sequence>
<reference evidence="3 4" key="3">
    <citation type="submission" date="2019-12" db="UniProtKB">
        <authorList>
            <consortium name="WormBaseParasite"/>
        </authorList>
    </citation>
    <scope>IDENTIFICATION</scope>
</reference>
<dbReference type="AlphaFoldDB" id="A0A5S6QND4"/>
<feature type="region of interest" description="Disordered" evidence="1">
    <location>
        <begin position="25"/>
        <end position="45"/>
    </location>
</feature>
<reference evidence="2" key="1">
    <citation type="submission" date="2013-11" db="EMBL/GenBank/DDBJ databases">
        <authorList>
            <person name="Aslett M."/>
        </authorList>
    </citation>
    <scope>NUCLEOTIDE SEQUENCE [LARGE SCALE GENOMIC DNA]</scope>
    <source>
        <strain evidence="2">Edinburgh</strain>
    </source>
</reference>
<dbReference type="WBParaSite" id="TMUE_2000008866.1">
    <property type="protein sequence ID" value="TMUE_2000008866.1"/>
    <property type="gene ID" value="WBGene00287402"/>
</dbReference>
<dbReference type="Proteomes" id="UP000046395">
    <property type="component" value="Unassembled WGS sequence"/>
</dbReference>
<proteinExistence type="predicted"/>
<dbReference type="WBParaSite" id="TMUE_0000001884.1">
    <property type="protein sequence ID" value="TMUE_0000001884.1"/>
    <property type="gene ID" value="WBGene00297751"/>
</dbReference>
<reference evidence="2" key="2">
    <citation type="submission" date="2014-03" db="EMBL/GenBank/DDBJ databases">
        <title>The whipworm genome and dual-species transcriptomics of an intimate host-pathogen interaction.</title>
        <authorList>
            <person name="Foth B.J."/>
            <person name="Tsai I.J."/>
            <person name="Reid A.J."/>
            <person name="Bancroft A.J."/>
            <person name="Nichol S."/>
            <person name="Tracey A."/>
            <person name="Holroyd N."/>
            <person name="Cotton J.A."/>
            <person name="Stanley E.J."/>
            <person name="Zarowiecki M."/>
            <person name="Liu J.Z."/>
            <person name="Huckvale T."/>
            <person name="Cooper P.J."/>
            <person name="Grencis R.K."/>
            <person name="Berriman M."/>
        </authorList>
    </citation>
    <scope>NUCLEOTIDE SEQUENCE [LARGE SCALE GENOMIC DNA]</scope>
    <source>
        <strain evidence="2">Edinburgh</strain>
    </source>
</reference>